<gene>
    <name evidence="2" type="ORF">STAS_33359</name>
</gene>
<dbReference type="EMBL" id="BKCP01012070">
    <property type="protein sequence ID" value="GER55675.1"/>
    <property type="molecule type" value="Genomic_DNA"/>
</dbReference>
<organism evidence="2 3">
    <name type="scientific">Striga asiatica</name>
    <name type="common">Asiatic witchweed</name>
    <name type="synonym">Buchnera asiatica</name>
    <dbReference type="NCBI Taxonomy" id="4170"/>
    <lineage>
        <taxon>Eukaryota</taxon>
        <taxon>Viridiplantae</taxon>
        <taxon>Streptophyta</taxon>
        <taxon>Embryophyta</taxon>
        <taxon>Tracheophyta</taxon>
        <taxon>Spermatophyta</taxon>
        <taxon>Magnoliopsida</taxon>
        <taxon>eudicotyledons</taxon>
        <taxon>Gunneridae</taxon>
        <taxon>Pentapetalae</taxon>
        <taxon>asterids</taxon>
        <taxon>lamiids</taxon>
        <taxon>Lamiales</taxon>
        <taxon>Orobanchaceae</taxon>
        <taxon>Buchnereae</taxon>
        <taxon>Striga</taxon>
    </lineage>
</organism>
<proteinExistence type="predicted"/>
<dbReference type="AlphaFoldDB" id="A0A5A7RDA9"/>
<evidence type="ECO:0000313" key="3">
    <source>
        <dbReference type="Proteomes" id="UP000325081"/>
    </source>
</evidence>
<feature type="compositionally biased region" description="Polar residues" evidence="1">
    <location>
        <begin position="1"/>
        <end position="19"/>
    </location>
</feature>
<dbReference type="Proteomes" id="UP000325081">
    <property type="component" value="Unassembled WGS sequence"/>
</dbReference>
<feature type="region of interest" description="Disordered" evidence="1">
    <location>
        <begin position="189"/>
        <end position="208"/>
    </location>
</feature>
<accession>A0A5A7RDA9</accession>
<feature type="region of interest" description="Disordered" evidence="1">
    <location>
        <begin position="1"/>
        <end position="32"/>
    </location>
</feature>
<keyword evidence="3" id="KW-1185">Reference proteome</keyword>
<sequence length="287" mass="31126">MVLTATGPSSQATKSGTDQHSFHGHQPDDGQISQFAGGAFQISLFLRQQPPIRRPIRVLLHEPEPTATGDIHLLAEDDLEGLAAAIPAPPPLSTALVSNPLSPPVERHVPVSCRGIVEGWRPERDELAGDLNGRKEAAAGNAIRAEELHQAARPAAGSLGIGGGGGCGGGEICKSSVFFQRSSGSVDGIKTSEAEVRSSPGKSSRDAGSRWRWRRRVAAICSEQKFAKRRWGWSEMVAGVDRKGVRGDRIYLTKKRNEKIFSSLPTRDRRTMMRDFRFAREQEKGCG</sequence>
<comment type="caution">
    <text evidence="2">The sequence shown here is derived from an EMBL/GenBank/DDBJ whole genome shotgun (WGS) entry which is preliminary data.</text>
</comment>
<evidence type="ECO:0000256" key="1">
    <source>
        <dbReference type="SAM" id="MobiDB-lite"/>
    </source>
</evidence>
<reference evidence="3" key="1">
    <citation type="journal article" date="2019" name="Curr. Biol.">
        <title>Genome Sequence of Striga asiatica Provides Insight into the Evolution of Plant Parasitism.</title>
        <authorList>
            <person name="Yoshida S."/>
            <person name="Kim S."/>
            <person name="Wafula E.K."/>
            <person name="Tanskanen J."/>
            <person name="Kim Y.M."/>
            <person name="Honaas L."/>
            <person name="Yang Z."/>
            <person name="Spallek T."/>
            <person name="Conn C.E."/>
            <person name="Ichihashi Y."/>
            <person name="Cheong K."/>
            <person name="Cui S."/>
            <person name="Der J.P."/>
            <person name="Gundlach H."/>
            <person name="Jiao Y."/>
            <person name="Hori C."/>
            <person name="Ishida J.K."/>
            <person name="Kasahara H."/>
            <person name="Kiba T."/>
            <person name="Kim M.S."/>
            <person name="Koo N."/>
            <person name="Laohavisit A."/>
            <person name="Lee Y.H."/>
            <person name="Lumba S."/>
            <person name="McCourt P."/>
            <person name="Mortimer J.C."/>
            <person name="Mutuku J.M."/>
            <person name="Nomura T."/>
            <person name="Sasaki-Sekimoto Y."/>
            <person name="Seto Y."/>
            <person name="Wang Y."/>
            <person name="Wakatake T."/>
            <person name="Sakakibara H."/>
            <person name="Demura T."/>
            <person name="Yamaguchi S."/>
            <person name="Yoneyama K."/>
            <person name="Manabe R.I."/>
            <person name="Nelson D.C."/>
            <person name="Schulman A.H."/>
            <person name="Timko M.P."/>
            <person name="dePamphilis C.W."/>
            <person name="Choi D."/>
            <person name="Shirasu K."/>
        </authorList>
    </citation>
    <scope>NUCLEOTIDE SEQUENCE [LARGE SCALE GENOMIC DNA]</scope>
    <source>
        <strain evidence="3">cv. UVA1</strain>
    </source>
</reference>
<name>A0A5A7RDA9_STRAF</name>
<evidence type="ECO:0000313" key="2">
    <source>
        <dbReference type="EMBL" id="GER55675.1"/>
    </source>
</evidence>
<protein>
    <submittedName>
        <fullName evidence="2">Penaeidin-3g</fullName>
    </submittedName>
</protein>